<gene>
    <name evidence="4" type="ORF">DPMN_046006</name>
</gene>
<protein>
    <recommendedName>
        <fullName evidence="6">Nucleolar pre-ribosomal-associated protein 1</fullName>
    </recommendedName>
</protein>
<feature type="domain" description="URB1 C-terminal" evidence="3">
    <location>
        <begin position="1582"/>
        <end position="1771"/>
    </location>
</feature>
<dbReference type="InterPro" id="IPR032436">
    <property type="entry name" value="URB1_C"/>
</dbReference>
<dbReference type="InterPro" id="IPR021714">
    <property type="entry name" value="URB1_N"/>
</dbReference>
<feature type="region of interest" description="Disordered" evidence="1">
    <location>
        <begin position="1"/>
        <end position="31"/>
    </location>
</feature>
<reference evidence="4" key="1">
    <citation type="journal article" date="2019" name="bioRxiv">
        <title>The Genome of the Zebra Mussel, Dreissena polymorpha: A Resource for Invasive Species Research.</title>
        <authorList>
            <person name="McCartney M.A."/>
            <person name="Auch B."/>
            <person name="Kono T."/>
            <person name="Mallez S."/>
            <person name="Zhang Y."/>
            <person name="Obille A."/>
            <person name="Becker A."/>
            <person name="Abrahante J.E."/>
            <person name="Garbe J."/>
            <person name="Badalamenti J.P."/>
            <person name="Herman A."/>
            <person name="Mangelson H."/>
            <person name="Liachko I."/>
            <person name="Sullivan S."/>
            <person name="Sone E.D."/>
            <person name="Koren S."/>
            <person name="Silverstein K.A.T."/>
            <person name="Beckman K.B."/>
            <person name="Gohl D.M."/>
        </authorList>
    </citation>
    <scope>NUCLEOTIDE SEQUENCE</scope>
    <source>
        <strain evidence="4">Duluth1</strain>
        <tissue evidence="4">Whole animal</tissue>
    </source>
</reference>
<proteinExistence type="predicted"/>
<dbReference type="InterPro" id="IPR039844">
    <property type="entry name" value="URB1"/>
</dbReference>
<organism evidence="4 5">
    <name type="scientific">Dreissena polymorpha</name>
    <name type="common">Zebra mussel</name>
    <name type="synonym">Mytilus polymorpha</name>
    <dbReference type="NCBI Taxonomy" id="45954"/>
    <lineage>
        <taxon>Eukaryota</taxon>
        <taxon>Metazoa</taxon>
        <taxon>Spiralia</taxon>
        <taxon>Lophotrochozoa</taxon>
        <taxon>Mollusca</taxon>
        <taxon>Bivalvia</taxon>
        <taxon>Autobranchia</taxon>
        <taxon>Heteroconchia</taxon>
        <taxon>Euheterodonta</taxon>
        <taxon>Imparidentia</taxon>
        <taxon>Neoheterodontei</taxon>
        <taxon>Myida</taxon>
        <taxon>Dreissenoidea</taxon>
        <taxon>Dreissenidae</taxon>
        <taxon>Dreissena</taxon>
    </lineage>
</organism>
<dbReference type="PANTHER" id="PTHR13500">
    <property type="entry name" value="NUCLEOLAR PRERIBOSOMAL-ASSOCIATED PROTEIN 1"/>
    <property type="match status" value="1"/>
</dbReference>
<accession>A0A9D4D7B6</accession>
<feature type="domain" description="URB1 N-terminal" evidence="2">
    <location>
        <begin position="89"/>
        <end position="416"/>
    </location>
</feature>
<dbReference type="GO" id="GO:0000466">
    <property type="term" value="P:maturation of 5.8S rRNA from tricistronic rRNA transcript (SSU-rRNA, 5.8S rRNA, LSU-rRNA)"/>
    <property type="evidence" value="ECO:0007669"/>
    <property type="project" value="TreeGrafter"/>
</dbReference>
<feature type="region of interest" description="Disordered" evidence="1">
    <location>
        <begin position="1877"/>
        <end position="1901"/>
    </location>
</feature>
<dbReference type="GO" id="GO:0000463">
    <property type="term" value="P:maturation of LSU-rRNA from tricistronic rRNA transcript (SSU-rRNA, 5.8S rRNA, LSU-rRNA)"/>
    <property type="evidence" value="ECO:0007669"/>
    <property type="project" value="TreeGrafter"/>
</dbReference>
<dbReference type="GO" id="GO:0005730">
    <property type="term" value="C:nucleolus"/>
    <property type="evidence" value="ECO:0007669"/>
    <property type="project" value="TreeGrafter"/>
</dbReference>
<evidence type="ECO:0000313" key="5">
    <source>
        <dbReference type="Proteomes" id="UP000828390"/>
    </source>
</evidence>
<evidence type="ECO:0000256" key="1">
    <source>
        <dbReference type="SAM" id="MobiDB-lite"/>
    </source>
</evidence>
<comment type="caution">
    <text evidence="4">The sequence shown here is derived from an EMBL/GenBank/DDBJ whole genome shotgun (WGS) entry which is preliminary data.</text>
</comment>
<evidence type="ECO:0000259" key="3">
    <source>
        <dbReference type="Pfam" id="PF16201"/>
    </source>
</evidence>
<feature type="region of interest" description="Disordered" evidence="1">
    <location>
        <begin position="1964"/>
        <end position="1992"/>
    </location>
</feature>
<reference evidence="4" key="2">
    <citation type="submission" date="2020-11" db="EMBL/GenBank/DDBJ databases">
        <authorList>
            <person name="McCartney M.A."/>
            <person name="Auch B."/>
            <person name="Kono T."/>
            <person name="Mallez S."/>
            <person name="Becker A."/>
            <person name="Gohl D.M."/>
            <person name="Silverstein K.A.T."/>
            <person name="Koren S."/>
            <person name="Bechman K.B."/>
            <person name="Herman A."/>
            <person name="Abrahante J.E."/>
            <person name="Garbe J."/>
        </authorList>
    </citation>
    <scope>NUCLEOTIDE SEQUENCE</scope>
    <source>
        <strain evidence="4">Duluth1</strain>
        <tissue evidence="4">Whole animal</tissue>
    </source>
</reference>
<dbReference type="EMBL" id="JAIWYP010000011">
    <property type="protein sequence ID" value="KAH3739354.1"/>
    <property type="molecule type" value="Genomic_DNA"/>
</dbReference>
<keyword evidence="5" id="KW-1185">Reference proteome</keyword>
<dbReference type="Pfam" id="PF11707">
    <property type="entry name" value="Npa1"/>
    <property type="match status" value="1"/>
</dbReference>
<dbReference type="PANTHER" id="PTHR13500:SF0">
    <property type="entry name" value="NUCLEOLAR PRE-RIBOSOMAL-ASSOCIATED PROTEIN 1"/>
    <property type="match status" value="1"/>
</dbReference>
<dbReference type="Pfam" id="PF16201">
    <property type="entry name" value="NopRA1"/>
    <property type="match status" value="1"/>
</dbReference>
<dbReference type="Proteomes" id="UP000828390">
    <property type="component" value="Unassembled WGS sequence"/>
</dbReference>
<evidence type="ECO:0000313" key="4">
    <source>
        <dbReference type="EMBL" id="KAH3739354.1"/>
    </source>
</evidence>
<sequence length="2169" mass="242567">MAAPKKSMSTKEKTQTNARKRQSDAPQDVDIDAAKKKKDEFTVIDFKFHLNDQNTVTSGLEKFVEAAQSWLDGSGDDIVAALCRSSPECEEVLKLLESTGRKVSEFQPVFQCLEKILLRIADDLGRFYSTAQCIVRKILTSHSNLLHNILNIKNKSGSIKSGLKLLVSMVMLGNQSAKLVLNHVDLGHATMLPLLRRRDTKDDEDVRTCFQHLIVSFLLSGDSETIRRLIQVKGLMENVFQGIRFDRISSIQLMLSTVLEKVVVSPAISKTAKVHIFTDRTLKELALLFAWQGPAKWKESLGSKKKGEMDVTDMMPLDGSDEASQTAADTASMFLTELCTSYKHGIIFMDKTYGLSGRNQNHLMTSVLASLHPLCGQTIVQRLVTGILTACPDQIQYFLQHMAPTLSPRDTTKWVSSMGFLVKIYSDLQKEMTVLKIRDVKSPDQLVKILSIYALPTPQVLATVLPGIKSKSLVANYDLLGMVRQVLETTVTIVTALEQTTLYSPADRKQTSVLLKASVLKVMPEVTSMSACWDKVVAMEKSPDNSATDVQTLFDYCGVGLTEMLVLIEQVLCAYQDLSPTLMVEHPAILAKLLDGVLTRQSGTVSASDADHLTKVYLLKILAGTDARRLPWSRKNTSGHPLLYQLLEMVTALSVDSKLSQAMLSLVCKLLESTGQFDGHREELLLWLRTLQSHGSCVLDLVTKVMMTYIHNPYPYMDLLCDIQSKVAMDTDFAKTQQVNIDDVLKMDETELDVNVNTSGGTASDVRRFAFCPLVLVAVDVASKGENFSEGSKQYVTSVLLQTFHLQVDPRAFCHMMAQCGHGVLVEGFADYVGMWTKKVSTTVDANGNNIVQLMADELVSKGNLSLPGNSLKSDISRDLLHLWFIAQNLSKKAEKQSCKWVESCTASILAKIETALKTAFIDNVECHLPMESIFQPLETPKDSLSSCIRLVLNHPAIKQHFLTNTSESGNQSRKMSKVISKFVCDLLTIASPCGIIVKSDIGYYFQKTENMLESSGRSDIMGILVDILQVLCQSLAGEDCVKVVNLLLGNIGMEVGQFSKETFLAFKNLVCQILKKIMQSGLKVVKLKEAAFNTLIEVFLVFEKDYLVVLSELIENFPLLSVLCDVNIVNMLLSVEAEKKMECLKLLQLMMSHNVTLTLAVLKMAAKGKKVMDARSNLELVRTCLSLAKDSPSMKDIYDKAARKLMKILKTDFLQLCEIEQVENSDVLLHIFTMLHKRVVTGSKLVASMFEKLTELFRTGQEVQTHHIDLLPLLSNQSWLLSNQPETPGNQDVSVNGNEAECVEIAQQCVKCLTHELGRKRSVTGVSEKLLNILTKFNIDTFASWISTMPNCDQTWCNLLKFMLRDLYNHKEAMLLLNNLVSRMYRSDGPSFTIPIATVVDMVTSHSSFLPTMFGQNGLESKEMLIDLLTTVIELSPSSCHTDHVGVYLGAYGASMSQTDQKLLKLMQFYEKNDISLAIFKPYVWGEKAIELHALRKNLGPSLKQTNVSEVLAMIDTKLIQMSILNFPLRRKLQGQGICTADQLKTVESCYDPCFLLPLFSHFLEPASIVDCRKFTETGCLGYAMAALSSHDEDMRCAAMHVIDCYHGHLLVAKIPEKEQLVYFVDLLQNSLPIAKTKLASIITQFLARAAALMLRPDEHMYMVINSFLLLKPSLDIQNVPEFFKLFNSSAFQHKEEQGWILSLLVDGLRETADYRIFQKRFTFKLVQGFYDSSTADYQQQLQVLQLLMAACKERSVVIDLLQTHGFLVWLAGAINRLNPEKIQLVTMVIKLVGTLWTTLTGPPENQQPVSAVISTQVWVCLETLLRAIRDVGMSEKLTFTKTFMSVCSHLTDSKGHLTSSFHDATEHNIDQSQCNTGHVTEHSHNSNKVNSDQSHNATGHVTQTVSSSDMMLLLLYCQNEWTQLNISTSGLQKIFKILDLDHIVSRKVADDGKMRLPPAVERKTDEKLATSVEVDSGTTHDINDNGDEQNMEEGISKKSARTILEPLLKIAVFWLERTRADKSGQNANEFSSYAECLVDIIVVKWMLNSFIENQELHVSIVSKALDCIEKTFSNEIIASVLALQNKEATSIVEDMLTMYAQLQRPAQEFIDSMKNHDETKARRMGILALNKVLRKIYSANMVKRLINMAEVVSDEMQSVDIRRAFLQ</sequence>
<dbReference type="OrthoDB" id="72892at2759"/>
<feature type="compositionally biased region" description="Polar residues" evidence="1">
    <location>
        <begin position="1888"/>
        <end position="1901"/>
    </location>
</feature>
<name>A0A9D4D7B6_DREPO</name>
<evidence type="ECO:0000259" key="2">
    <source>
        <dbReference type="Pfam" id="PF11707"/>
    </source>
</evidence>
<evidence type="ECO:0008006" key="6">
    <source>
        <dbReference type="Google" id="ProtNLM"/>
    </source>
</evidence>